<feature type="domain" description="VWFA" evidence="4">
    <location>
        <begin position="159"/>
        <end position="366"/>
    </location>
</feature>
<dbReference type="SMART" id="SM00327">
    <property type="entry name" value="VWA"/>
    <property type="match status" value="1"/>
</dbReference>
<evidence type="ECO:0000313" key="6">
    <source>
        <dbReference type="Proteomes" id="UP001214638"/>
    </source>
</evidence>
<dbReference type="RefSeq" id="XP_067805113.1">
    <property type="nucleotide sequence ID" value="XM_067946322.1"/>
</dbReference>
<feature type="region of interest" description="Disordered" evidence="1">
    <location>
        <begin position="525"/>
        <end position="574"/>
    </location>
</feature>
<dbReference type="Pfam" id="PF00092">
    <property type="entry name" value="VWA"/>
    <property type="match status" value="1"/>
</dbReference>
<dbReference type="PROSITE" id="PS50234">
    <property type="entry name" value="VWFA"/>
    <property type="match status" value="1"/>
</dbReference>
<evidence type="ECO:0000259" key="4">
    <source>
        <dbReference type="PROSITE" id="PS50234"/>
    </source>
</evidence>
<keyword evidence="6" id="KW-1185">Reference proteome</keyword>
<dbReference type="KEGG" id="bdw:94335578"/>
<evidence type="ECO:0000256" key="2">
    <source>
        <dbReference type="SAM" id="Phobius"/>
    </source>
</evidence>
<dbReference type="InterPro" id="IPR036465">
    <property type="entry name" value="vWFA_dom_sf"/>
</dbReference>
<keyword evidence="2" id="KW-1133">Transmembrane helix</keyword>
<protein>
    <submittedName>
        <fullName evidence="5">Bifunctional von Willebrand factor</fullName>
    </submittedName>
</protein>
<evidence type="ECO:0000313" key="5">
    <source>
        <dbReference type="EMBL" id="KAK2198271.1"/>
    </source>
</evidence>
<feature type="signal peptide" evidence="3">
    <location>
        <begin position="1"/>
        <end position="29"/>
    </location>
</feature>
<organism evidence="5 6">
    <name type="scientific">Babesia duncani</name>
    <dbReference type="NCBI Taxonomy" id="323732"/>
    <lineage>
        <taxon>Eukaryota</taxon>
        <taxon>Sar</taxon>
        <taxon>Alveolata</taxon>
        <taxon>Apicomplexa</taxon>
        <taxon>Aconoidasida</taxon>
        <taxon>Piroplasmida</taxon>
        <taxon>Babesiidae</taxon>
        <taxon>Babesia</taxon>
    </lineage>
</organism>
<dbReference type="CDD" id="cd01450">
    <property type="entry name" value="vWFA_subfamily_ECM"/>
    <property type="match status" value="1"/>
</dbReference>
<dbReference type="InterPro" id="IPR002035">
    <property type="entry name" value="VWF_A"/>
</dbReference>
<gene>
    <name evidence="5" type="ORF">BdWA1_001280</name>
</gene>
<dbReference type="Gene3D" id="3.40.50.410">
    <property type="entry name" value="von Willebrand factor, type A domain"/>
    <property type="match status" value="1"/>
</dbReference>
<feature type="compositionally biased region" description="Acidic residues" evidence="1">
    <location>
        <begin position="556"/>
        <end position="574"/>
    </location>
</feature>
<evidence type="ECO:0000256" key="3">
    <source>
        <dbReference type="SAM" id="SignalP"/>
    </source>
</evidence>
<reference evidence="5" key="1">
    <citation type="journal article" date="2023" name="Nat. Microbiol.">
        <title>Babesia duncani multi-omics identifies virulence factors and drug targets.</title>
        <authorList>
            <person name="Singh P."/>
            <person name="Lonardi S."/>
            <person name="Liang Q."/>
            <person name="Vydyam P."/>
            <person name="Khabirova E."/>
            <person name="Fang T."/>
            <person name="Gihaz S."/>
            <person name="Thekkiniath J."/>
            <person name="Munshi M."/>
            <person name="Abel S."/>
            <person name="Ciampossin L."/>
            <person name="Batugedara G."/>
            <person name="Gupta M."/>
            <person name="Lu X.M."/>
            <person name="Lenz T."/>
            <person name="Chakravarty S."/>
            <person name="Cornillot E."/>
            <person name="Hu Y."/>
            <person name="Ma W."/>
            <person name="Gonzalez L.M."/>
            <person name="Sanchez S."/>
            <person name="Estrada K."/>
            <person name="Sanchez-Flores A."/>
            <person name="Montero E."/>
            <person name="Harb O.S."/>
            <person name="Le Roch K.G."/>
            <person name="Mamoun C.B."/>
        </authorList>
    </citation>
    <scope>NUCLEOTIDE SEQUENCE</scope>
    <source>
        <strain evidence="5">WA1</strain>
    </source>
</reference>
<keyword evidence="3" id="KW-0732">Signal</keyword>
<keyword evidence="2" id="KW-0472">Membrane</keyword>
<feature type="region of interest" description="Disordered" evidence="1">
    <location>
        <begin position="605"/>
        <end position="625"/>
    </location>
</feature>
<feature type="compositionally biased region" description="Polar residues" evidence="1">
    <location>
        <begin position="539"/>
        <end position="549"/>
    </location>
</feature>
<evidence type="ECO:0000256" key="1">
    <source>
        <dbReference type="SAM" id="MobiDB-lite"/>
    </source>
</evidence>
<feature type="compositionally biased region" description="Basic and acidic residues" evidence="1">
    <location>
        <begin position="605"/>
        <end position="617"/>
    </location>
</feature>
<dbReference type="EMBL" id="JALLKP010000001">
    <property type="protein sequence ID" value="KAK2198271.1"/>
    <property type="molecule type" value="Genomic_DNA"/>
</dbReference>
<sequence length="701" mass="76658">MEVFGRFFTSVALVLFASLINNEFNGVNATHARETPEPLKVNPKVIDDVYRFILDEAAKNVKPVKKEELPVSASDVEDAEDPYSGEDYVDGEGDEEEEFDIPMGYAPNKDDVHRLYKNAVETIKKEDTTPATTADLLDYIYYAKYAMYRGRMCQNTQREIVVLVDTSSKISLEELNGMYKAVLLLATGFSAVGSLPPNPKASNATLTLISYADEARLHFKHHQLGIKGENKTEDMINEAFSSMTLGGNANTATALRYAREHTITEGNHFKTPEEVEKLSSKENLLGAHVQVVIMTNGNSHDSTLLVEEALRIKSNRARVIMIAPPSANEFECRRVTSCLGTSYCPEYLNHPLTHLHEVISGMLDRICGGKGRNAICKESWSVYSTCSARCGLGISIATLQNVATVLPPIGEKTIHQNLLTCEEQYKSVKSKVTLCNTEPCKNASGSQINVLQPGVHGNTNNLAGMGRGRILFNPETPLVETVAGALIPAGDVVDSEGHPTMQLVEEMGYKEGDTDGTQEIIMVDPKALPTPSPSGDAITRSSDNLNEPSSAAPIETNEEEPEEPADETPLEDAAVETPSDIRKPTVHHSSHHVSRNIPGGIETHQRHVSHESSHTKSQESYTTPNVPSYIMSARTLMIVGGTLAFIFILAGLGVFACYIRHKDSDSFDDMDDSELLNADEGGNVERAEGYQIAEANDTVWA</sequence>
<keyword evidence="2" id="KW-0812">Transmembrane</keyword>
<feature type="transmembrane region" description="Helical" evidence="2">
    <location>
        <begin position="636"/>
        <end position="659"/>
    </location>
</feature>
<dbReference type="AlphaFoldDB" id="A0AAD9PNV1"/>
<proteinExistence type="predicted"/>
<dbReference type="SUPFAM" id="SSF53300">
    <property type="entry name" value="vWA-like"/>
    <property type="match status" value="1"/>
</dbReference>
<dbReference type="Proteomes" id="UP001214638">
    <property type="component" value="Unassembled WGS sequence"/>
</dbReference>
<dbReference type="GeneID" id="94335578"/>
<name>A0AAD9PNV1_9APIC</name>
<comment type="caution">
    <text evidence="5">The sequence shown here is derived from an EMBL/GenBank/DDBJ whole genome shotgun (WGS) entry which is preliminary data.</text>
</comment>
<feature type="chain" id="PRO_5041976715" evidence="3">
    <location>
        <begin position="30"/>
        <end position="701"/>
    </location>
</feature>
<accession>A0AAD9PNV1</accession>